<sequence length="201" mass="22793">MSSLNQRATKKRNNESRRRSHQIGSSSRLTKKRGLITLLYHKLELPASTSRSALNPIQTLPVQPSSRSHLIINHNRNLVFQNNGHHHHHGDHQGMPQAQPQVPQGEHHSRIIQGTKLWEILILPMLSYGSESHPTTSTPRNDFEIKPQIIALVKQNQFHGLPTKPIPQPLDHVTPLRRYAAQLSSMECHRITSSASCLLFL</sequence>
<name>A0A6D2JMU0_9BRAS</name>
<evidence type="ECO:0000313" key="3">
    <source>
        <dbReference type="Proteomes" id="UP000467841"/>
    </source>
</evidence>
<evidence type="ECO:0000256" key="1">
    <source>
        <dbReference type="SAM" id="MobiDB-lite"/>
    </source>
</evidence>
<reference evidence="2" key="1">
    <citation type="submission" date="2020-01" db="EMBL/GenBank/DDBJ databases">
        <authorList>
            <person name="Mishra B."/>
        </authorList>
    </citation>
    <scope>NUCLEOTIDE SEQUENCE [LARGE SCALE GENOMIC DNA]</scope>
</reference>
<accession>A0A6D2JMU0</accession>
<gene>
    <name evidence="2" type="ORF">MERR_LOCUS28611</name>
</gene>
<dbReference type="Proteomes" id="UP000467841">
    <property type="component" value="Unassembled WGS sequence"/>
</dbReference>
<comment type="caution">
    <text evidence="2">The sequence shown here is derived from an EMBL/GenBank/DDBJ whole genome shotgun (WGS) entry which is preliminary data.</text>
</comment>
<evidence type="ECO:0000313" key="2">
    <source>
        <dbReference type="EMBL" id="CAA7041376.1"/>
    </source>
</evidence>
<organism evidence="2 3">
    <name type="scientific">Microthlaspi erraticum</name>
    <dbReference type="NCBI Taxonomy" id="1685480"/>
    <lineage>
        <taxon>Eukaryota</taxon>
        <taxon>Viridiplantae</taxon>
        <taxon>Streptophyta</taxon>
        <taxon>Embryophyta</taxon>
        <taxon>Tracheophyta</taxon>
        <taxon>Spermatophyta</taxon>
        <taxon>Magnoliopsida</taxon>
        <taxon>eudicotyledons</taxon>
        <taxon>Gunneridae</taxon>
        <taxon>Pentapetalae</taxon>
        <taxon>rosids</taxon>
        <taxon>malvids</taxon>
        <taxon>Brassicales</taxon>
        <taxon>Brassicaceae</taxon>
        <taxon>Coluteocarpeae</taxon>
        <taxon>Microthlaspi</taxon>
    </lineage>
</organism>
<feature type="region of interest" description="Disordered" evidence="1">
    <location>
        <begin position="83"/>
        <end position="102"/>
    </location>
</feature>
<dbReference type="AlphaFoldDB" id="A0A6D2JMU0"/>
<keyword evidence="3" id="KW-1185">Reference proteome</keyword>
<feature type="region of interest" description="Disordered" evidence="1">
    <location>
        <begin position="1"/>
        <end position="28"/>
    </location>
</feature>
<proteinExistence type="predicted"/>
<protein>
    <submittedName>
        <fullName evidence="2">Uncharacterized protein</fullName>
    </submittedName>
</protein>
<dbReference type="EMBL" id="CACVBM020001243">
    <property type="protein sequence ID" value="CAA7041376.1"/>
    <property type="molecule type" value="Genomic_DNA"/>
</dbReference>